<dbReference type="AlphaFoldDB" id="A0A7Y4GPM2"/>
<sequence>MKYYLCKFLPPRPDFLKTMTPEESSLMKQHGMFLNDLLEKRMVVVHGPVDDPAGGWGMSVYEIEDDQDINAMTSEDPMVKSGGGRYEIYPMRHLRARG</sequence>
<dbReference type="InterPro" id="IPR011008">
    <property type="entry name" value="Dimeric_a/b-barrel"/>
</dbReference>
<dbReference type="Pfam" id="PF03795">
    <property type="entry name" value="YCII"/>
    <property type="match status" value="1"/>
</dbReference>
<protein>
    <recommendedName>
        <fullName evidence="2">YCII-related domain-containing protein</fullName>
    </recommendedName>
</protein>
<dbReference type="RefSeq" id="WP_171578937.1">
    <property type="nucleotide sequence ID" value="NZ_JAAVLX010000003.1"/>
</dbReference>
<proteinExistence type="inferred from homology"/>
<reference evidence="3 4" key="1">
    <citation type="submission" date="2020-03" db="EMBL/GenBank/DDBJ databases">
        <title>Bradyrhizobium diversity isolated from nodules of Indigofera sp.</title>
        <authorList>
            <person name="Klepa M."/>
            <person name="Helene L."/>
            <person name="Hungria M."/>
        </authorList>
    </citation>
    <scope>NUCLEOTIDE SEQUENCE [LARGE SCALE GENOMIC DNA]</scope>
    <source>
        <strain evidence="3 4">WSM 1791</strain>
    </source>
</reference>
<accession>A0A7Y4GPM2</accession>
<name>A0A7Y4GPM2_9BRAD</name>
<comment type="caution">
    <text evidence="3">The sequence shown here is derived from an EMBL/GenBank/DDBJ whole genome shotgun (WGS) entry which is preliminary data.</text>
</comment>
<organism evidence="3 4">
    <name type="scientific">Bradyrhizobium australiense</name>
    <dbReference type="NCBI Taxonomy" id="2721161"/>
    <lineage>
        <taxon>Bacteria</taxon>
        <taxon>Pseudomonadati</taxon>
        <taxon>Pseudomonadota</taxon>
        <taxon>Alphaproteobacteria</taxon>
        <taxon>Hyphomicrobiales</taxon>
        <taxon>Nitrobacteraceae</taxon>
        <taxon>Bradyrhizobium</taxon>
    </lineage>
</organism>
<dbReference type="SUPFAM" id="SSF54909">
    <property type="entry name" value="Dimeric alpha+beta barrel"/>
    <property type="match status" value="1"/>
</dbReference>
<dbReference type="InterPro" id="IPR005545">
    <property type="entry name" value="YCII"/>
</dbReference>
<gene>
    <name evidence="3" type="ORF">HCN58_08640</name>
</gene>
<evidence type="ECO:0000313" key="4">
    <source>
        <dbReference type="Proteomes" id="UP000544122"/>
    </source>
</evidence>
<feature type="domain" description="YCII-related" evidence="2">
    <location>
        <begin position="10"/>
        <end position="91"/>
    </location>
</feature>
<evidence type="ECO:0000256" key="1">
    <source>
        <dbReference type="ARBA" id="ARBA00007689"/>
    </source>
</evidence>
<comment type="similarity">
    <text evidence="1">Belongs to the YciI family.</text>
</comment>
<dbReference type="Proteomes" id="UP000544122">
    <property type="component" value="Unassembled WGS sequence"/>
</dbReference>
<evidence type="ECO:0000259" key="2">
    <source>
        <dbReference type="Pfam" id="PF03795"/>
    </source>
</evidence>
<dbReference type="EMBL" id="JAAVLX010000003">
    <property type="protein sequence ID" value="NOJ39670.1"/>
    <property type="molecule type" value="Genomic_DNA"/>
</dbReference>
<evidence type="ECO:0000313" key="3">
    <source>
        <dbReference type="EMBL" id="NOJ39670.1"/>
    </source>
</evidence>
<keyword evidence="4" id="KW-1185">Reference proteome</keyword>